<dbReference type="EMBL" id="JACHNZ010000002">
    <property type="protein sequence ID" value="MBB4630804.1"/>
    <property type="molecule type" value="Genomic_DNA"/>
</dbReference>
<dbReference type="PANTHER" id="PTHR43701:SF5">
    <property type="entry name" value="MEMBRANE TRANSPORTER PROTEIN-RELATED"/>
    <property type="match status" value="1"/>
</dbReference>
<name>A0A7W7AYN9_9SPHN</name>
<evidence type="ECO:0000256" key="4">
    <source>
        <dbReference type="ARBA" id="ARBA00023136"/>
    </source>
</evidence>
<evidence type="ECO:0000313" key="7">
    <source>
        <dbReference type="Proteomes" id="UP000566324"/>
    </source>
</evidence>
<keyword evidence="4 5" id="KW-0472">Membrane</keyword>
<evidence type="ECO:0000256" key="5">
    <source>
        <dbReference type="RuleBase" id="RU363041"/>
    </source>
</evidence>
<feature type="transmembrane region" description="Helical" evidence="5">
    <location>
        <begin position="102"/>
        <end position="120"/>
    </location>
</feature>
<keyword evidence="7" id="KW-1185">Reference proteome</keyword>
<dbReference type="PANTHER" id="PTHR43701">
    <property type="entry name" value="MEMBRANE TRANSPORTER PROTEIN MJ0441-RELATED"/>
    <property type="match status" value="1"/>
</dbReference>
<feature type="transmembrane region" description="Helical" evidence="5">
    <location>
        <begin position="36"/>
        <end position="66"/>
    </location>
</feature>
<gene>
    <name evidence="6" type="ORF">GGQ98_000407</name>
</gene>
<protein>
    <recommendedName>
        <fullName evidence="5">Probable membrane transporter protein</fullName>
    </recommendedName>
</protein>
<dbReference type="Pfam" id="PF01925">
    <property type="entry name" value="TauE"/>
    <property type="match status" value="1"/>
</dbReference>
<feature type="transmembrane region" description="Helical" evidence="5">
    <location>
        <begin position="199"/>
        <end position="217"/>
    </location>
</feature>
<dbReference type="AlphaFoldDB" id="A0A7W7AYN9"/>
<comment type="caution">
    <text evidence="6">The sequence shown here is derived from an EMBL/GenBank/DDBJ whole genome shotgun (WGS) entry which is preliminary data.</text>
</comment>
<dbReference type="GO" id="GO:0005886">
    <property type="term" value="C:plasma membrane"/>
    <property type="evidence" value="ECO:0007669"/>
    <property type="project" value="UniProtKB-SubCell"/>
</dbReference>
<keyword evidence="2 5" id="KW-0812">Transmembrane</keyword>
<sequence length="274" mass="28044">MPAAKGAGWSDSSPLNIERRGGGGASMLDVTTTEAALALCMLIGAALYSSVGHAGASAYIALMALFGIPAGVMRPTALVLNIIVASFASVRYARAGMFRWRTLWPFLLGALPFAFIGGAISLPGDVYRPLVGVVLFFSAVRLLWPKDLKSLTETKDPPIVLAILCGAGIGLLSGLTGTGGGIFLSPLLLFLAWSPPKPASGVAAVFILFNSASGLMGNLTSVQSLPSNLPLYAAAVMVGAVIGTTLGIRLSSPMVLKALGVVLLVASAKLIGVY</sequence>
<reference evidence="6 7" key="1">
    <citation type="submission" date="2020-08" db="EMBL/GenBank/DDBJ databases">
        <title>Genomic Encyclopedia of Type Strains, Phase IV (KMG-IV): sequencing the most valuable type-strain genomes for metagenomic binning, comparative biology and taxonomic classification.</title>
        <authorList>
            <person name="Goeker M."/>
        </authorList>
    </citation>
    <scope>NUCLEOTIDE SEQUENCE [LARGE SCALE GENOMIC DNA]</scope>
    <source>
        <strain evidence="6 7">DSM 17328</strain>
    </source>
</reference>
<feature type="transmembrane region" description="Helical" evidence="5">
    <location>
        <begin position="72"/>
        <end position="90"/>
    </location>
</feature>
<organism evidence="6 7">
    <name type="scientific">Sphingosinicella soli</name>
    <dbReference type="NCBI Taxonomy" id="333708"/>
    <lineage>
        <taxon>Bacteria</taxon>
        <taxon>Pseudomonadati</taxon>
        <taxon>Pseudomonadota</taxon>
        <taxon>Alphaproteobacteria</taxon>
        <taxon>Sphingomonadales</taxon>
        <taxon>Sphingosinicellaceae</taxon>
        <taxon>Sphingosinicella</taxon>
    </lineage>
</organism>
<evidence type="ECO:0000256" key="1">
    <source>
        <dbReference type="ARBA" id="ARBA00004141"/>
    </source>
</evidence>
<dbReference type="InterPro" id="IPR051598">
    <property type="entry name" value="TSUP/Inactive_protease-like"/>
</dbReference>
<proteinExistence type="inferred from homology"/>
<dbReference type="RefSeq" id="WP_207791196.1">
    <property type="nucleotide sequence ID" value="NZ_JACHNZ010000002.1"/>
</dbReference>
<evidence type="ECO:0000256" key="3">
    <source>
        <dbReference type="ARBA" id="ARBA00022989"/>
    </source>
</evidence>
<feature type="transmembrane region" description="Helical" evidence="5">
    <location>
        <begin position="229"/>
        <end position="248"/>
    </location>
</feature>
<dbReference type="InterPro" id="IPR002781">
    <property type="entry name" value="TM_pro_TauE-like"/>
</dbReference>
<feature type="transmembrane region" description="Helical" evidence="5">
    <location>
        <begin position="126"/>
        <end position="144"/>
    </location>
</feature>
<comment type="subcellular location">
    <subcellularLocation>
        <location evidence="5">Cell membrane</location>
        <topology evidence="5">Multi-pass membrane protein</topology>
    </subcellularLocation>
    <subcellularLocation>
        <location evidence="1">Membrane</location>
        <topology evidence="1">Multi-pass membrane protein</topology>
    </subcellularLocation>
</comment>
<keyword evidence="5" id="KW-1003">Cell membrane</keyword>
<feature type="transmembrane region" description="Helical" evidence="5">
    <location>
        <begin position="160"/>
        <end position="193"/>
    </location>
</feature>
<comment type="similarity">
    <text evidence="5">Belongs to the 4-toluene sulfonate uptake permease (TSUP) (TC 2.A.102) family.</text>
</comment>
<keyword evidence="3 5" id="KW-1133">Transmembrane helix</keyword>
<evidence type="ECO:0000256" key="2">
    <source>
        <dbReference type="ARBA" id="ARBA00022692"/>
    </source>
</evidence>
<evidence type="ECO:0000313" key="6">
    <source>
        <dbReference type="EMBL" id="MBB4630804.1"/>
    </source>
</evidence>
<accession>A0A7W7AYN9</accession>
<dbReference type="Proteomes" id="UP000566324">
    <property type="component" value="Unassembled WGS sequence"/>
</dbReference>